<gene>
    <name evidence="1" type="ORF">CCHR01_11609</name>
</gene>
<dbReference type="Proteomes" id="UP001243330">
    <property type="component" value="Unassembled WGS sequence"/>
</dbReference>
<proteinExistence type="predicted"/>
<protein>
    <submittedName>
        <fullName evidence="1">Uncharacterized protein</fullName>
    </submittedName>
</protein>
<dbReference type="EMBL" id="JAQOWY010000260">
    <property type="protein sequence ID" value="KAK1845755.1"/>
    <property type="molecule type" value="Genomic_DNA"/>
</dbReference>
<name>A0AAD9AEZ2_9PEZI</name>
<comment type="caution">
    <text evidence="1">The sequence shown here is derived from an EMBL/GenBank/DDBJ whole genome shotgun (WGS) entry which is preliminary data.</text>
</comment>
<dbReference type="AlphaFoldDB" id="A0AAD9AEZ2"/>
<sequence length="140" mass="15438">MAADEIKSTSTVQQLVDPFGLLPPLTSQPYLFFKRGLLLSTATATFHLKVSKVSSYLQSPRSLFTVGNKNTSSDRITIFATMDTPDQPASDSDNIKVSSVTETVSPFFIQLRLPFSASSPYQPVAMWGSYRSLLHWAGTR</sequence>
<keyword evidence="2" id="KW-1185">Reference proteome</keyword>
<evidence type="ECO:0000313" key="2">
    <source>
        <dbReference type="Proteomes" id="UP001243330"/>
    </source>
</evidence>
<organism evidence="1 2">
    <name type="scientific">Colletotrichum chrysophilum</name>
    <dbReference type="NCBI Taxonomy" id="1836956"/>
    <lineage>
        <taxon>Eukaryota</taxon>
        <taxon>Fungi</taxon>
        <taxon>Dikarya</taxon>
        <taxon>Ascomycota</taxon>
        <taxon>Pezizomycotina</taxon>
        <taxon>Sordariomycetes</taxon>
        <taxon>Hypocreomycetidae</taxon>
        <taxon>Glomerellales</taxon>
        <taxon>Glomerellaceae</taxon>
        <taxon>Colletotrichum</taxon>
        <taxon>Colletotrichum gloeosporioides species complex</taxon>
    </lineage>
</organism>
<accession>A0AAD9AEZ2</accession>
<reference evidence="1" key="1">
    <citation type="submission" date="2023-01" db="EMBL/GenBank/DDBJ databases">
        <title>Colletotrichum chrysophilum M932 genome sequence.</title>
        <authorList>
            <person name="Baroncelli R."/>
        </authorList>
    </citation>
    <scope>NUCLEOTIDE SEQUENCE</scope>
    <source>
        <strain evidence="1">M932</strain>
    </source>
</reference>
<evidence type="ECO:0000313" key="1">
    <source>
        <dbReference type="EMBL" id="KAK1845755.1"/>
    </source>
</evidence>